<dbReference type="KEGG" id="plw:D5F53_24345"/>
<sequence length="141" mass="15898">MTKVMVLWLNRINYIILDISEVVKINYTIDEGNYDHSGGITTKAILKPKSVVEGSVKFEGASELRQISSDGLRNELPLTDIQQKELIDYTKSLGFPEENIFISKPGFYDEWNTGMMYDRFIINTDVLPAEHTGVGTFSANS</sequence>
<keyword evidence="2" id="KW-1185">Reference proteome</keyword>
<dbReference type="Proteomes" id="UP000266552">
    <property type="component" value="Chromosome"/>
</dbReference>
<protein>
    <submittedName>
        <fullName evidence="1">Uncharacterized protein</fullName>
    </submittedName>
</protein>
<organism evidence="1 2">
    <name type="scientific">Paenibacillus lautus</name>
    <name type="common">Bacillus lautus</name>
    <dbReference type="NCBI Taxonomy" id="1401"/>
    <lineage>
        <taxon>Bacteria</taxon>
        <taxon>Bacillati</taxon>
        <taxon>Bacillota</taxon>
        <taxon>Bacilli</taxon>
        <taxon>Bacillales</taxon>
        <taxon>Paenibacillaceae</taxon>
        <taxon>Paenibacillus</taxon>
    </lineage>
</organism>
<gene>
    <name evidence="1" type="ORF">D5F53_24345</name>
</gene>
<dbReference type="AlphaFoldDB" id="A0A385TUR2"/>
<evidence type="ECO:0000313" key="1">
    <source>
        <dbReference type="EMBL" id="AYB46232.1"/>
    </source>
</evidence>
<proteinExistence type="predicted"/>
<reference evidence="1 2" key="1">
    <citation type="submission" date="2018-09" db="EMBL/GenBank/DDBJ databases">
        <title>Genome Sequence of Paenibacillus lautus Strain E7593-69, Azo Dye-Degrading Bacteria, Isolated from Commercial Tattoo Inks.</title>
        <authorList>
            <person name="Nho S.W."/>
            <person name="Kim S.-J."/>
            <person name="Kweon O."/>
            <person name="Cerniglia C.E."/>
        </authorList>
    </citation>
    <scope>NUCLEOTIDE SEQUENCE [LARGE SCALE GENOMIC DNA]</scope>
    <source>
        <strain evidence="1 2">E7593-69</strain>
    </source>
</reference>
<dbReference type="EMBL" id="CP032412">
    <property type="protein sequence ID" value="AYB46232.1"/>
    <property type="molecule type" value="Genomic_DNA"/>
</dbReference>
<evidence type="ECO:0000313" key="2">
    <source>
        <dbReference type="Proteomes" id="UP000266552"/>
    </source>
</evidence>
<name>A0A385TUR2_PAELA</name>
<accession>A0A385TUR2</accession>